<reference evidence="1" key="1">
    <citation type="submission" date="2021-04" db="EMBL/GenBank/DDBJ databases">
        <title>Genome sequence of Woronichinia naegeliana from Washington state freshwater lake bloom.</title>
        <authorList>
            <person name="Dreher T.W."/>
        </authorList>
    </citation>
    <scope>NUCLEOTIDE SEQUENCE</scope>
    <source>
        <strain evidence="1">WA131</strain>
    </source>
</reference>
<gene>
    <name evidence="1" type="ORF">KA717_38485</name>
</gene>
<dbReference type="Proteomes" id="UP001065613">
    <property type="component" value="Chromosome"/>
</dbReference>
<evidence type="ECO:0000313" key="1">
    <source>
        <dbReference type="EMBL" id="UXE61201.1"/>
    </source>
</evidence>
<protein>
    <submittedName>
        <fullName evidence="1">Uncharacterized protein</fullName>
    </submittedName>
</protein>
<proteinExistence type="predicted"/>
<dbReference type="AlphaFoldDB" id="A0A977KWH4"/>
<organism evidence="1">
    <name type="scientific">Woronichinia naegeliana WA131</name>
    <dbReference type="NCBI Taxonomy" id="2824559"/>
    <lineage>
        <taxon>Bacteria</taxon>
        <taxon>Bacillati</taxon>
        <taxon>Cyanobacteriota</taxon>
        <taxon>Cyanophyceae</taxon>
        <taxon>Synechococcales</taxon>
        <taxon>Coelosphaeriaceae</taxon>
        <taxon>Woronichinia</taxon>
    </lineage>
</organism>
<dbReference type="KEGG" id="wna:KA717_38485"/>
<dbReference type="EMBL" id="CP073041">
    <property type="protein sequence ID" value="UXE61201.1"/>
    <property type="molecule type" value="Genomic_DNA"/>
</dbReference>
<sequence>MNVEDKQKLDDHLKAIAEIMVRNTQKEDLKSFESIELAVREQMLTVTVQGVIKKMSYMELDGITMNKQL</sequence>
<name>A0A977KWH4_9CYAN</name>
<accession>A0A977KWH4</accession>